<gene>
    <name evidence="1" type="ORF">HMPREF1863_00523</name>
</gene>
<keyword evidence="2" id="KW-1185">Reference proteome</keyword>
<proteinExistence type="predicted"/>
<evidence type="ECO:0000313" key="2">
    <source>
        <dbReference type="Proteomes" id="UP000070442"/>
    </source>
</evidence>
<sequence>MGGFDSHMFPPFIHKWSTGLCSEMGKCFYSIKEDHNEIF</sequence>
<comment type="caution">
    <text evidence="1">The sequence shown here is derived from an EMBL/GenBank/DDBJ whole genome shotgun (WGS) entry which is preliminary data.</text>
</comment>
<protein>
    <submittedName>
        <fullName evidence="1">Uncharacterized protein</fullName>
    </submittedName>
</protein>
<name>A0A134AI07_9FIRM</name>
<accession>A0A134AI07</accession>
<organism evidence="1 2">
    <name type="scientific">Aedoeadaptatus coxii</name>
    <dbReference type="NCBI Taxonomy" id="755172"/>
    <lineage>
        <taxon>Bacteria</taxon>
        <taxon>Bacillati</taxon>
        <taxon>Bacillota</taxon>
        <taxon>Tissierellia</taxon>
        <taxon>Tissierellales</taxon>
        <taxon>Peptoniphilaceae</taxon>
        <taxon>Aedoeadaptatus</taxon>
    </lineage>
</organism>
<reference evidence="2" key="1">
    <citation type="submission" date="2016-01" db="EMBL/GenBank/DDBJ databases">
        <authorList>
            <person name="Mitreva M."/>
            <person name="Pepin K.H."/>
            <person name="Mihindukulasuriya K.A."/>
            <person name="Fulton R."/>
            <person name="Fronick C."/>
            <person name="O'Laughlin M."/>
            <person name="Miner T."/>
            <person name="Herter B."/>
            <person name="Rosa B.A."/>
            <person name="Cordes M."/>
            <person name="Tomlinson C."/>
            <person name="Wollam A."/>
            <person name="Palsikar V.B."/>
            <person name="Mardis E.R."/>
            <person name="Wilson R.K."/>
        </authorList>
    </citation>
    <scope>NUCLEOTIDE SEQUENCE [LARGE SCALE GENOMIC DNA]</scope>
    <source>
        <strain evidence="2">DNF00729</strain>
    </source>
</reference>
<dbReference type="Proteomes" id="UP000070442">
    <property type="component" value="Unassembled WGS sequence"/>
</dbReference>
<dbReference type="STRING" id="755172.HMPREF1863_00523"/>
<dbReference type="AlphaFoldDB" id="A0A134AI07"/>
<evidence type="ECO:0000313" key="1">
    <source>
        <dbReference type="EMBL" id="KXB67336.1"/>
    </source>
</evidence>
<dbReference type="EMBL" id="LSDG01000019">
    <property type="protein sequence ID" value="KXB67336.1"/>
    <property type="molecule type" value="Genomic_DNA"/>
</dbReference>